<dbReference type="SUPFAM" id="SSF69593">
    <property type="entry name" value="Glycerol-3-phosphate (1)-acyltransferase"/>
    <property type="match status" value="1"/>
</dbReference>
<feature type="transmembrane region" description="Helical" evidence="4">
    <location>
        <begin position="26"/>
        <end position="54"/>
    </location>
</feature>
<keyword evidence="2" id="KW-0808">Transferase</keyword>
<evidence type="ECO:0000256" key="1">
    <source>
        <dbReference type="ARBA" id="ARBA00008655"/>
    </source>
</evidence>
<keyword evidence="4" id="KW-0812">Transmembrane</keyword>
<evidence type="ECO:0000256" key="3">
    <source>
        <dbReference type="ARBA" id="ARBA00023315"/>
    </source>
</evidence>
<dbReference type="Pfam" id="PF16076">
    <property type="entry name" value="Acyltransf_C"/>
    <property type="match status" value="1"/>
</dbReference>
<accession>A0ABD2PVB4</accession>
<evidence type="ECO:0000313" key="6">
    <source>
        <dbReference type="EMBL" id="KAL3311400.1"/>
    </source>
</evidence>
<dbReference type="AlphaFoldDB" id="A0ABD2PVB4"/>
<name>A0ABD2PVB4_9PLAT</name>
<protein>
    <submittedName>
        <fullName evidence="6">Lysocardiolipin acyltransferase 1</fullName>
    </submittedName>
</protein>
<dbReference type="PANTHER" id="PTHR10983">
    <property type="entry name" value="1-ACYLGLYCEROL-3-PHOSPHATE ACYLTRANSFERASE-RELATED"/>
    <property type="match status" value="1"/>
</dbReference>
<sequence length="410" mass="47854">MNDQQIVPLPVPPPHRPSILYRAKAFTVFVFMFLASYFGSIFMETIAFPLAFVAPRVFKRYVDTTIYMWFKLTEFLLVCVLDIRVRHFGDEWLDNTAQRKANFLMVLNHRTRLDWMYTWLLGERLQSTKIVLKAVLGAIPGAGWAMNICSFIFLERKLNLDVPRIKQAAAYLTNVGERVEVFIFPEGTDLDHRAVNRNRDYALKNGKDVTQYTLHPRVSGTLLLLNQFIADDSIQYVYDMTVAYPFHFPTHEPHVICGILPREVHFFVRRYPIGDLPVRHNVKGKKELNRDEFTKWLDGVWKEKESMLEEYYRAAPEQRKFRGAEIPLKGAVYDWTTGERTLEGNCVFAYWAIMIPVMLSLICTSNLIFYYFCFANFLCVYIWYTKRSGISAWIAGLAGYPIEMFDDKQA</sequence>
<evidence type="ECO:0000256" key="2">
    <source>
        <dbReference type="ARBA" id="ARBA00022679"/>
    </source>
</evidence>
<evidence type="ECO:0000259" key="5">
    <source>
        <dbReference type="SMART" id="SM00563"/>
    </source>
</evidence>
<dbReference type="SMART" id="SM00563">
    <property type="entry name" value="PlsC"/>
    <property type="match status" value="1"/>
</dbReference>
<keyword evidence="7" id="KW-1185">Reference proteome</keyword>
<comment type="caution">
    <text evidence="6">The sequence shown here is derived from an EMBL/GenBank/DDBJ whole genome shotgun (WGS) entry which is preliminary data.</text>
</comment>
<dbReference type="PANTHER" id="PTHR10983:SF16">
    <property type="entry name" value="LYSOCARDIOLIPIN ACYLTRANSFERASE 1"/>
    <property type="match status" value="1"/>
</dbReference>
<organism evidence="6 7">
    <name type="scientific">Cichlidogyrus casuarinus</name>
    <dbReference type="NCBI Taxonomy" id="1844966"/>
    <lineage>
        <taxon>Eukaryota</taxon>
        <taxon>Metazoa</taxon>
        <taxon>Spiralia</taxon>
        <taxon>Lophotrochozoa</taxon>
        <taxon>Platyhelminthes</taxon>
        <taxon>Monogenea</taxon>
        <taxon>Monopisthocotylea</taxon>
        <taxon>Dactylogyridea</taxon>
        <taxon>Ancyrocephalidae</taxon>
        <taxon>Cichlidogyrus</taxon>
    </lineage>
</organism>
<comment type="similarity">
    <text evidence="1">Belongs to the 1-acyl-sn-glycerol-3-phosphate acyltransferase family.</text>
</comment>
<dbReference type="Proteomes" id="UP001626550">
    <property type="component" value="Unassembled WGS sequence"/>
</dbReference>
<gene>
    <name evidence="6" type="primary">LCLAT1</name>
    <name evidence="6" type="ORF">Ciccas_010020</name>
</gene>
<keyword evidence="4" id="KW-1133">Transmembrane helix</keyword>
<evidence type="ECO:0000256" key="4">
    <source>
        <dbReference type="SAM" id="Phobius"/>
    </source>
</evidence>
<reference evidence="6 7" key="1">
    <citation type="submission" date="2024-11" db="EMBL/GenBank/DDBJ databases">
        <title>Adaptive evolution of stress response genes in parasites aligns with host niche diversity.</title>
        <authorList>
            <person name="Hahn C."/>
            <person name="Resl P."/>
        </authorList>
    </citation>
    <scope>NUCLEOTIDE SEQUENCE [LARGE SCALE GENOMIC DNA]</scope>
    <source>
        <strain evidence="6">EGGRZ-B1_66</strain>
        <tissue evidence="6">Body</tissue>
    </source>
</reference>
<evidence type="ECO:0000313" key="7">
    <source>
        <dbReference type="Proteomes" id="UP001626550"/>
    </source>
</evidence>
<dbReference type="GO" id="GO:0016746">
    <property type="term" value="F:acyltransferase activity"/>
    <property type="evidence" value="ECO:0007669"/>
    <property type="project" value="UniProtKB-KW"/>
</dbReference>
<dbReference type="CDD" id="cd07990">
    <property type="entry name" value="LPLAT_LCLAT1-like"/>
    <property type="match status" value="1"/>
</dbReference>
<keyword evidence="4" id="KW-0472">Membrane</keyword>
<dbReference type="InterPro" id="IPR002123">
    <property type="entry name" value="Plipid/glycerol_acylTrfase"/>
</dbReference>
<keyword evidence="3 6" id="KW-0012">Acyltransferase</keyword>
<dbReference type="EMBL" id="JBJKFK010002250">
    <property type="protein sequence ID" value="KAL3311400.1"/>
    <property type="molecule type" value="Genomic_DNA"/>
</dbReference>
<proteinExistence type="inferred from homology"/>
<feature type="transmembrane region" description="Helical" evidence="4">
    <location>
        <begin position="368"/>
        <end position="384"/>
    </location>
</feature>
<dbReference type="InterPro" id="IPR032098">
    <property type="entry name" value="Acyltransf_C"/>
</dbReference>
<dbReference type="Pfam" id="PF01553">
    <property type="entry name" value="Acyltransferase"/>
    <property type="match status" value="1"/>
</dbReference>
<feature type="domain" description="Phospholipid/glycerol acyltransferase" evidence="5">
    <location>
        <begin position="103"/>
        <end position="222"/>
    </location>
</feature>